<protein>
    <submittedName>
        <fullName evidence="1">Uncharacterized protein</fullName>
    </submittedName>
</protein>
<evidence type="ECO:0000313" key="1">
    <source>
        <dbReference type="EMBL" id="EZA50854.1"/>
    </source>
</evidence>
<proteinExistence type="predicted"/>
<gene>
    <name evidence="1" type="ORF">X777_10487</name>
</gene>
<keyword evidence="2" id="KW-1185">Reference proteome</keyword>
<dbReference type="AlphaFoldDB" id="A0A026W751"/>
<sequence length="151" mass="17168">MMPSGSSTAHYQRLASPVRRQMARKIQRNFAAFPREGRAFPSHRRGRKLERCNGPNSSSLQTASVIEHRAQVEEGAGGRIAEWLVRQVTEYFFEANRDMPSRLSRGWVCDTIFFFFLVFHGTRSLSGSIWPAAKLRGDSDPVRLSNVQLLN</sequence>
<dbReference type="Proteomes" id="UP000053097">
    <property type="component" value="Unassembled WGS sequence"/>
</dbReference>
<evidence type="ECO:0000313" key="2">
    <source>
        <dbReference type="Proteomes" id="UP000053097"/>
    </source>
</evidence>
<accession>A0A026W751</accession>
<name>A0A026W751_OOCBI</name>
<reference evidence="1 2" key="1">
    <citation type="journal article" date="2014" name="Curr. Biol.">
        <title>The genome of the clonal raider ant Cerapachys biroi.</title>
        <authorList>
            <person name="Oxley P.R."/>
            <person name="Ji L."/>
            <person name="Fetter-Pruneda I."/>
            <person name="McKenzie S.K."/>
            <person name="Li C."/>
            <person name="Hu H."/>
            <person name="Zhang G."/>
            <person name="Kronauer D.J."/>
        </authorList>
    </citation>
    <scope>NUCLEOTIDE SEQUENCE [LARGE SCALE GENOMIC DNA]</scope>
</reference>
<dbReference type="EMBL" id="KK107436">
    <property type="protein sequence ID" value="EZA50854.1"/>
    <property type="molecule type" value="Genomic_DNA"/>
</dbReference>
<organism evidence="1 2">
    <name type="scientific">Ooceraea biroi</name>
    <name type="common">Clonal raider ant</name>
    <name type="synonym">Cerapachys biroi</name>
    <dbReference type="NCBI Taxonomy" id="2015173"/>
    <lineage>
        <taxon>Eukaryota</taxon>
        <taxon>Metazoa</taxon>
        <taxon>Ecdysozoa</taxon>
        <taxon>Arthropoda</taxon>
        <taxon>Hexapoda</taxon>
        <taxon>Insecta</taxon>
        <taxon>Pterygota</taxon>
        <taxon>Neoptera</taxon>
        <taxon>Endopterygota</taxon>
        <taxon>Hymenoptera</taxon>
        <taxon>Apocrita</taxon>
        <taxon>Aculeata</taxon>
        <taxon>Formicoidea</taxon>
        <taxon>Formicidae</taxon>
        <taxon>Dorylinae</taxon>
        <taxon>Ooceraea</taxon>
    </lineage>
</organism>